<gene>
    <name evidence="1" type="ORF">G7K_3092-t1</name>
</gene>
<keyword evidence="2" id="KW-1185">Reference proteome</keyword>
<accession>A0A0E9NHQ3</accession>
<protein>
    <submittedName>
        <fullName evidence="1">Uncharacterized protein</fullName>
    </submittedName>
</protein>
<name>A0A0E9NHQ3_SAICN</name>
<reference evidence="1 2" key="3">
    <citation type="journal article" date="2015" name="Genome Announc.">
        <title>Draft Genome Sequence of the Archiascomycetous Yeast Saitoella complicata.</title>
        <authorList>
            <person name="Yamauchi K."/>
            <person name="Kondo S."/>
            <person name="Hamamoto M."/>
            <person name="Takahashi Y."/>
            <person name="Ogura Y."/>
            <person name="Hayashi T."/>
            <person name="Nishida H."/>
        </authorList>
    </citation>
    <scope>NUCLEOTIDE SEQUENCE [LARGE SCALE GENOMIC DNA]</scope>
    <source>
        <strain evidence="1 2">NRRL Y-17804</strain>
    </source>
</reference>
<comment type="caution">
    <text evidence="1">The sequence shown here is derived from an EMBL/GenBank/DDBJ whole genome shotgun (WGS) entry which is preliminary data.</text>
</comment>
<evidence type="ECO:0000313" key="1">
    <source>
        <dbReference type="EMBL" id="GAO48930.1"/>
    </source>
</evidence>
<reference evidence="1 2" key="1">
    <citation type="journal article" date="2011" name="J. Gen. Appl. Microbiol.">
        <title>Draft genome sequencing of the enigmatic yeast Saitoella complicata.</title>
        <authorList>
            <person name="Nishida H."/>
            <person name="Hamamoto M."/>
            <person name="Sugiyama J."/>
        </authorList>
    </citation>
    <scope>NUCLEOTIDE SEQUENCE [LARGE SCALE GENOMIC DNA]</scope>
    <source>
        <strain evidence="1 2">NRRL Y-17804</strain>
    </source>
</reference>
<evidence type="ECO:0000313" key="2">
    <source>
        <dbReference type="Proteomes" id="UP000033140"/>
    </source>
</evidence>
<dbReference type="Proteomes" id="UP000033140">
    <property type="component" value="Unassembled WGS sequence"/>
</dbReference>
<sequence>MGDIWVSIRNSLNPHSSNTWRLKGLADCPYPSPYGPRYLADLRAERTSAGVAQTLATFKFPSQVGVKNDCPSFSPSHPVDPYELVKYVHRSSTSHSTLTPSTT</sequence>
<proteinExistence type="predicted"/>
<dbReference type="EMBL" id="BACD03000018">
    <property type="protein sequence ID" value="GAO48930.1"/>
    <property type="molecule type" value="Genomic_DNA"/>
</dbReference>
<reference evidence="1 2" key="2">
    <citation type="journal article" date="2014" name="J. Gen. Appl. Microbiol.">
        <title>The early diverging ascomycetous budding yeast Saitoella complicata has three histone deacetylases belonging to the Clr6, Hos2, and Rpd3 lineages.</title>
        <authorList>
            <person name="Nishida H."/>
            <person name="Matsumoto T."/>
            <person name="Kondo S."/>
            <person name="Hamamoto M."/>
            <person name="Yoshikawa H."/>
        </authorList>
    </citation>
    <scope>NUCLEOTIDE SEQUENCE [LARGE SCALE GENOMIC DNA]</scope>
    <source>
        <strain evidence="1 2">NRRL Y-17804</strain>
    </source>
</reference>
<dbReference type="AlphaFoldDB" id="A0A0E9NHQ3"/>
<organism evidence="1 2">
    <name type="scientific">Saitoella complicata (strain BCRC 22490 / CBS 7301 / JCM 7358 / NBRC 10748 / NRRL Y-17804)</name>
    <dbReference type="NCBI Taxonomy" id="698492"/>
    <lineage>
        <taxon>Eukaryota</taxon>
        <taxon>Fungi</taxon>
        <taxon>Dikarya</taxon>
        <taxon>Ascomycota</taxon>
        <taxon>Taphrinomycotina</taxon>
        <taxon>Taphrinomycotina incertae sedis</taxon>
        <taxon>Saitoella</taxon>
    </lineage>
</organism>